<feature type="compositionally biased region" description="Low complexity" evidence="1">
    <location>
        <begin position="39"/>
        <end position="54"/>
    </location>
</feature>
<feature type="region of interest" description="Disordered" evidence="1">
    <location>
        <begin position="267"/>
        <end position="302"/>
    </location>
</feature>
<dbReference type="AlphaFoldDB" id="A0A427Y227"/>
<feature type="compositionally biased region" description="Basic and acidic residues" evidence="1">
    <location>
        <begin position="62"/>
        <end position="71"/>
    </location>
</feature>
<feature type="compositionally biased region" description="Basic and acidic residues" evidence="1">
    <location>
        <begin position="285"/>
        <end position="294"/>
    </location>
</feature>
<gene>
    <name evidence="2" type="ORF">EHS25_004938</name>
</gene>
<reference evidence="2 3" key="1">
    <citation type="submission" date="2018-11" db="EMBL/GenBank/DDBJ databases">
        <title>Genome sequence of Saitozyma podzolica DSM 27192.</title>
        <authorList>
            <person name="Aliyu H."/>
            <person name="Gorte O."/>
            <person name="Ochsenreither K."/>
        </authorList>
    </citation>
    <scope>NUCLEOTIDE SEQUENCE [LARGE SCALE GENOMIC DNA]</scope>
    <source>
        <strain evidence="2 3">DSM 27192</strain>
    </source>
</reference>
<proteinExistence type="predicted"/>
<feature type="compositionally biased region" description="Gly residues" evidence="1">
    <location>
        <begin position="80"/>
        <end position="89"/>
    </location>
</feature>
<evidence type="ECO:0000313" key="2">
    <source>
        <dbReference type="EMBL" id="RSH85131.1"/>
    </source>
</evidence>
<dbReference type="Proteomes" id="UP000279259">
    <property type="component" value="Unassembled WGS sequence"/>
</dbReference>
<feature type="region of interest" description="Disordered" evidence="1">
    <location>
        <begin position="165"/>
        <end position="184"/>
    </location>
</feature>
<dbReference type="SUPFAM" id="SSF52047">
    <property type="entry name" value="RNI-like"/>
    <property type="match status" value="1"/>
</dbReference>
<keyword evidence="3" id="KW-1185">Reference proteome</keyword>
<comment type="caution">
    <text evidence="2">The sequence shown here is derived from an EMBL/GenBank/DDBJ whole genome shotgun (WGS) entry which is preliminary data.</text>
</comment>
<feature type="region of interest" description="Disordered" evidence="1">
    <location>
        <begin position="107"/>
        <end position="142"/>
    </location>
</feature>
<feature type="region of interest" description="Disordered" evidence="1">
    <location>
        <begin position="1"/>
        <end position="91"/>
    </location>
</feature>
<evidence type="ECO:0000256" key="1">
    <source>
        <dbReference type="SAM" id="MobiDB-lite"/>
    </source>
</evidence>
<protein>
    <submittedName>
        <fullName evidence="2">Uncharacterized protein</fullName>
    </submittedName>
</protein>
<evidence type="ECO:0000313" key="3">
    <source>
        <dbReference type="Proteomes" id="UP000279259"/>
    </source>
</evidence>
<accession>A0A427Y227</accession>
<name>A0A427Y227_9TREE</name>
<organism evidence="2 3">
    <name type="scientific">Saitozyma podzolica</name>
    <dbReference type="NCBI Taxonomy" id="1890683"/>
    <lineage>
        <taxon>Eukaryota</taxon>
        <taxon>Fungi</taxon>
        <taxon>Dikarya</taxon>
        <taxon>Basidiomycota</taxon>
        <taxon>Agaricomycotina</taxon>
        <taxon>Tremellomycetes</taxon>
        <taxon>Tremellales</taxon>
        <taxon>Trimorphomycetaceae</taxon>
        <taxon>Saitozyma</taxon>
    </lineage>
</organism>
<dbReference type="OrthoDB" id="2589772at2759"/>
<dbReference type="EMBL" id="RSCD01000021">
    <property type="protein sequence ID" value="RSH85131.1"/>
    <property type="molecule type" value="Genomic_DNA"/>
</dbReference>
<sequence>MPKHVPSFKHLLATSHSRGPAKRPEKSVNDLLTSSRTGQQQQQQHAAAASSSSSLGPLGRETPPHLRHGERVWVPSPGTAGDGGGGGLGLVDVQEGAVHPAELLRRSHVSQRQASRSVAGPAPPPSWRESAPNRSGSSRQVEPIQAIQPATAADLRHSSDLFSLTHRDLTSPTRSHRSTGPPGLVEHGLMAVLRHLEDERVVYLPTDEIQVDQTQVPPSSDSGKNEEITLGALLREQVAYLEPHLKAALLDLASMIPEGSSRLTDRGLGAILNSPPESMDELDPIPDHDDKDNDATSWDEPTSSTALHHLPLTLHSSPLSFIRQLPSFPGISLTSLNLAYCTITNLDRLVSALPSSLRELGLAGVRLPHKDAQENWRRGTASLGRKFIVLTMLDLSFPPVEITPGLLAGMIHPPKSRLPSLRLLGLRGRSTGSAAQSGGDVSCADQTGSAGESAAVEVRRALAAVVRGQGRQRYVDIIWE</sequence>